<dbReference type="Pfam" id="PF02392">
    <property type="entry name" value="Ycf4"/>
    <property type="match status" value="1"/>
</dbReference>
<keyword evidence="6 10" id="KW-1133">Transmembrane helix</keyword>
<comment type="function">
    <text evidence="1 10">Seems to be required for the assembly of the photosystem I complex.</text>
</comment>
<evidence type="ECO:0000256" key="2">
    <source>
        <dbReference type="ARBA" id="ARBA00008198"/>
    </source>
</evidence>
<dbReference type="GO" id="GO:0009522">
    <property type="term" value="C:photosystem I"/>
    <property type="evidence" value="ECO:0007669"/>
    <property type="project" value="InterPro"/>
</dbReference>
<dbReference type="GO" id="GO:0055035">
    <property type="term" value="C:plastid thylakoid membrane"/>
    <property type="evidence" value="ECO:0007669"/>
    <property type="project" value="UniProtKB-SubCell"/>
</dbReference>
<dbReference type="GeneID" id="38463752"/>
<feature type="transmembrane region" description="Helical" evidence="10">
    <location>
        <begin position="61"/>
        <end position="83"/>
    </location>
</feature>
<keyword evidence="4 10" id="KW-0602">Photosynthesis</keyword>
<evidence type="ECO:0000256" key="5">
    <source>
        <dbReference type="ARBA" id="ARBA00022692"/>
    </source>
</evidence>
<accession>A0A3G3MGY4</accession>
<evidence type="ECO:0000313" key="11">
    <source>
        <dbReference type="EMBL" id="AYR06094.1"/>
    </source>
</evidence>
<comment type="subcellular location">
    <subcellularLocation>
        <location evidence="10">Cellular thylakoid membrane</location>
        <topology evidence="10">Multi-pass membrane protein</topology>
    </subcellularLocation>
    <subcellularLocation>
        <location evidence="9">Plastid thylakoid membrane</location>
        <topology evidence="9">Multi-pass membrane protein</topology>
    </subcellularLocation>
</comment>
<dbReference type="EMBL" id="MH281628">
    <property type="protein sequence ID" value="AYR06094.1"/>
    <property type="molecule type" value="Genomic_DNA"/>
</dbReference>
<organism evidence="11">
    <name type="scientific">Neogoniolithon spectabile</name>
    <dbReference type="NCBI Taxonomy" id="231755"/>
    <lineage>
        <taxon>Eukaryota</taxon>
        <taxon>Rhodophyta</taxon>
        <taxon>Florideophyceae</taxon>
        <taxon>Corallinophycidae</taxon>
        <taxon>Corallinales</taxon>
        <taxon>Spongitidaceae</taxon>
        <taxon>Neogoniolithoideae</taxon>
        <taxon>Neogoniolithon</taxon>
    </lineage>
</organism>
<name>A0A3G3MGY4_9FLOR</name>
<dbReference type="HAMAP" id="MF_00437">
    <property type="entry name" value="Ycf4"/>
    <property type="match status" value="1"/>
</dbReference>
<dbReference type="AlphaFoldDB" id="A0A3G3MGY4"/>
<evidence type="ECO:0000256" key="4">
    <source>
        <dbReference type="ARBA" id="ARBA00022531"/>
    </source>
</evidence>
<keyword evidence="5 10" id="KW-0812">Transmembrane</keyword>
<comment type="similarity">
    <text evidence="2 10">Belongs to the Ycf4 family.</text>
</comment>
<evidence type="ECO:0000256" key="9">
    <source>
        <dbReference type="ARBA" id="ARBA00046286"/>
    </source>
</evidence>
<dbReference type="InterPro" id="IPR003359">
    <property type="entry name" value="PSI_Ycf4_assembly"/>
</dbReference>
<dbReference type="RefSeq" id="YP_009541885.1">
    <property type="nucleotide sequence ID" value="NC_039978.1"/>
</dbReference>
<evidence type="ECO:0000256" key="3">
    <source>
        <dbReference type="ARBA" id="ARBA00015395"/>
    </source>
</evidence>
<evidence type="ECO:0000256" key="1">
    <source>
        <dbReference type="ARBA" id="ARBA00002862"/>
    </source>
</evidence>
<keyword evidence="8 10" id="KW-0472">Membrane</keyword>
<proteinExistence type="inferred from homology"/>
<evidence type="ECO:0000256" key="6">
    <source>
        <dbReference type="ARBA" id="ARBA00022989"/>
    </source>
</evidence>
<evidence type="ECO:0000256" key="7">
    <source>
        <dbReference type="ARBA" id="ARBA00023078"/>
    </source>
</evidence>
<protein>
    <recommendedName>
        <fullName evidence="3 10">Photosystem I assembly protein Ycf4</fullName>
    </recommendedName>
</protein>
<gene>
    <name evidence="10 11" type="primary">ycf4</name>
</gene>
<dbReference type="PANTHER" id="PTHR33288:SF4">
    <property type="entry name" value="PHOTOSYSTEM I ASSEMBLY PROTEIN YCF4"/>
    <property type="match status" value="1"/>
</dbReference>
<reference evidence="11" key="1">
    <citation type="journal article" date="2018" name="Genome Biol. Evol.">
        <title>Mitochondrial and Plastid Genomes from Coralline Red Algae Provide Insights into the Incongruent Evolutionary Histories of Organelles.</title>
        <authorList>
            <person name="Lee J."/>
            <person name="Song H.J."/>
            <person name="In Park S."/>
            <person name="Lee Y.M."/>
            <person name="Jeong S.Y."/>
            <person name="Oh Cho T."/>
            <person name="Kim J.H."/>
            <person name="Choi H.G."/>
            <person name="Choi C.G."/>
            <person name="Nelson W.A."/>
            <person name="Fredericq S."/>
            <person name="Bhattacharya D."/>
            <person name="Su Yoon H."/>
        </authorList>
    </citation>
    <scope>NUCLEOTIDE SEQUENCE</scope>
</reference>
<sequence>MLIKVKKDRILGSRRFDNYCWATITTFGSLSFFIVGISSYFNKNLLPFLHAENIIFIPQGVVMVFYGMLGLSLSLFLWLTIIWDVGAGYNQFDISQGTITIFRLGFPGKNRFLSFKYNVRDIQSIKVSIKEGITPKREIYLKIKDNREIPLTRVGRPLLLSEIEDKAIDLAKFLSISVEGID</sequence>
<keyword evidence="7 10" id="KW-0793">Thylakoid</keyword>
<dbReference type="NCBIfam" id="NF002712">
    <property type="entry name" value="PRK02542.1"/>
    <property type="match status" value="1"/>
</dbReference>
<feature type="transmembrane region" description="Helical" evidence="10">
    <location>
        <begin position="21"/>
        <end position="41"/>
    </location>
</feature>
<evidence type="ECO:0000256" key="8">
    <source>
        <dbReference type="ARBA" id="ARBA00023136"/>
    </source>
</evidence>
<keyword evidence="11" id="KW-0934">Plastid</keyword>
<dbReference type="GO" id="GO:0015979">
    <property type="term" value="P:photosynthesis"/>
    <property type="evidence" value="ECO:0007669"/>
    <property type="project" value="UniProtKB-UniRule"/>
</dbReference>
<dbReference type="PANTHER" id="PTHR33288">
    <property type="match status" value="1"/>
</dbReference>
<geneLocation type="plastid" evidence="11"/>
<evidence type="ECO:0000256" key="10">
    <source>
        <dbReference type="HAMAP-Rule" id="MF_00437"/>
    </source>
</evidence>